<dbReference type="SMART" id="SM00849">
    <property type="entry name" value="Lactamase_B"/>
    <property type="match status" value="1"/>
</dbReference>
<dbReference type="PANTHER" id="PTHR47619">
    <property type="entry name" value="METALLO-HYDROLASE YYCJ-RELATED"/>
    <property type="match status" value="1"/>
</dbReference>
<evidence type="ECO:0000313" key="3">
    <source>
        <dbReference type="Proteomes" id="UP000707138"/>
    </source>
</evidence>
<dbReference type="PANTHER" id="PTHR47619:SF1">
    <property type="entry name" value="EXODEOXYRIBONUCLEASE WALJ"/>
    <property type="match status" value="1"/>
</dbReference>
<reference evidence="2 3" key="1">
    <citation type="journal article" date="2021" name="Sci. Rep.">
        <title>The distribution of antibiotic resistance genes in chicken gut microbiota commensals.</title>
        <authorList>
            <person name="Juricova H."/>
            <person name="Matiasovicova J."/>
            <person name="Kubasova T."/>
            <person name="Cejkova D."/>
            <person name="Rychlik I."/>
        </authorList>
    </citation>
    <scope>NUCLEOTIDE SEQUENCE [LARGE SCALE GENOMIC DNA]</scope>
    <source>
        <strain evidence="2 3">An537</strain>
    </source>
</reference>
<gene>
    <name evidence="2" type="ORF">H6A01_02290</name>
</gene>
<proteinExistence type="predicted"/>
<feature type="domain" description="Metallo-beta-lactamase" evidence="1">
    <location>
        <begin position="24"/>
        <end position="200"/>
    </location>
</feature>
<evidence type="ECO:0000313" key="2">
    <source>
        <dbReference type="EMBL" id="MBM6912161.1"/>
    </source>
</evidence>
<dbReference type="InterPro" id="IPR001279">
    <property type="entry name" value="Metallo-B-lactamas"/>
</dbReference>
<dbReference type="Gene3D" id="3.60.15.10">
    <property type="entry name" value="Ribonuclease Z/Hydroxyacylglutathione hydrolase-like"/>
    <property type="match status" value="1"/>
</dbReference>
<protein>
    <submittedName>
        <fullName evidence="2">MBL fold metallo-hydrolase</fullName>
    </submittedName>
</protein>
<dbReference type="InterPro" id="IPR036866">
    <property type="entry name" value="RibonucZ/Hydroxyglut_hydro"/>
</dbReference>
<keyword evidence="3" id="KW-1185">Reference proteome</keyword>
<dbReference type="SUPFAM" id="SSF56281">
    <property type="entry name" value="Metallo-hydrolase/oxidoreductase"/>
    <property type="match status" value="1"/>
</dbReference>
<sequence length="275" mass="29929">MRENTVAEGNTTAFQVHVLASGSKGNATVVAYKNTAILIDAGISARRITQGMKALGLDAANLAGIFITHEHSDHIAGLLQMVKQYDVPVLTREGTMKALIGKRIAGHQSFTVLTKANITVGDISVETFKTKHDAVDSMGISCYGGSHKMTLMTDTGTIDDRMLRAMDESDMLVLEANYDPQMLRYGPYPPDLKRRVAGEYGHLSNESAAQALLMMKRPDNLQVILAHRSEKNNAVPVVNDTVHRLTGEVGLIEGKDFRLQHGQPKECVSMVGQEA</sequence>
<accession>A0ABS2GDC1</accession>
<comment type="caution">
    <text evidence="2">The sequence shown here is derived from an EMBL/GenBank/DDBJ whole genome shotgun (WGS) entry which is preliminary data.</text>
</comment>
<dbReference type="Pfam" id="PF12706">
    <property type="entry name" value="Lactamase_B_2"/>
    <property type="match status" value="1"/>
</dbReference>
<evidence type="ECO:0000259" key="1">
    <source>
        <dbReference type="SMART" id="SM00849"/>
    </source>
</evidence>
<organism evidence="2 3">
    <name type="scientific">Veillonella magna</name>
    <dbReference type="NCBI Taxonomy" id="464322"/>
    <lineage>
        <taxon>Bacteria</taxon>
        <taxon>Bacillati</taxon>
        <taxon>Bacillota</taxon>
        <taxon>Negativicutes</taxon>
        <taxon>Veillonellales</taxon>
        <taxon>Veillonellaceae</taxon>
        <taxon>Veillonella</taxon>
    </lineage>
</organism>
<dbReference type="Proteomes" id="UP000707138">
    <property type="component" value="Unassembled WGS sequence"/>
</dbReference>
<name>A0ABS2GDC1_9FIRM</name>
<dbReference type="RefSeq" id="WP_205087417.1">
    <property type="nucleotide sequence ID" value="NZ_JACJMC010000002.1"/>
</dbReference>
<dbReference type="EMBL" id="JACJLA010000003">
    <property type="protein sequence ID" value="MBM6912161.1"/>
    <property type="molecule type" value="Genomic_DNA"/>
</dbReference>
<dbReference type="InterPro" id="IPR052533">
    <property type="entry name" value="WalJ/YycJ-like"/>
</dbReference>